<accession>A0A6C0ECH8</accession>
<dbReference type="AlphaFoldDB" id="A0A6C0ECH8"/>
<sequence>MGNITPLVTFGNSIFEKIVNGIIRHKLRNILKLTLDDHIEFNLTYDNEWKFFIENIKIESNNFLVNIDNIILDIVNLNLKLINPKIRIEYNKLLSLIVTKNNGETVKYDEPICLIEDGSIEAIKKINDIVNGIVDLTNVAVENLEFTLVQNTLEYMISIENIVVNTNVAEVKNINIDDVLLIDTMIYDFRFSKLMTSKINANISTELYLLNILQLAIDLSQIQPKNDKTIMVLINEIEIDLLNLHISINGLSKNIIDSVVISENNNIVARIKTVNTETFLTSINVFEYWITNNTYDKLMPLYNVFSELKLPQLTPETSKNEDANKSNKIKKIEIINDYFVSKIKNKIIINDIIIHLETFATLYCTNFYYIQYLDSEEILCSKINIKNDDSCAYWKGIAETNNLKIRWSSDFFELQVNPTIINLQAYIFKKVIDCINSNIKQIDKNEDDDDDFYDENLSNKKCKRCVSHATELILSFKPDNSVSLPKFIKLSTFNDMKIKLIEYRHTCMVSDFFSGLTSQWLQDIKKRQLKTLILHHRLLEPLNIPIIGIKKFKKEINKKGFMPYKIAAGTAKMFGSMGRSLVTIATKGVVDAHSSLQKYITGEKVNLYDYKEKKIIKSDSIATSLLAITETIGQILIEIDHELSQTRENSNSLKFQ</sequence>
<dbReference type="EMBL" id="MN739790">
    <property type="protein sequence ID" value="QHT26442.1"/>
    <property type="molecule type" value="Genomic_DNA"/>
</dbReference>
<organism evidence="1">
    <name type="scientific">viral metagenome</name>
    <dbReference type="NCBI Taxonomy" id="1070528"/>
    <lineage>
        <taxon>unclassified sequences</taxon>
        <taxon>metagenomes</taxon>
        <taxon>organismal metagenomes</taxon>
    </lineage>
</organism>
<evidence type="ECO:0000313" key="1">
    <source>
        <dbReference type="EMBL" id="QHT26442.1"/>
    </source>
</evidence>
<reference evidence="1" key="1">
    <citation type="journal article" date="2020" name="Nature">
        <title>Giant virus diversity and host interactions through global metagenomics.</title>
        <authorList>
            <person name="Schulz F."/>
            <person name="Roux S."/>
            <person name="Paez-Espino D."/>
            <person name="Jungbluth S."/>
            <person name="Walsh D.A."/>
            <person name="Denef V.J."/>
            <person name="McMahon K.D."/>
            <person name="Konstantinidis K.T."/>
            <person name="Eloe-Fadrosh E.A."/>
            <person name="Kyrpides N.C."/>
            <person name="Woyke T."/>
        </authorList>
    </citation>
    <scope>NUCLEOTIDE SEQUENCE</scope>
    <source>
        <strain evidence="1">GVMAG-M-3300023179-27</strain>
    </source>
</reference>
<name>A0A6C0ECH8_9ZZZZ</name>
<proteinExistence type="predicted"/>
<protein>
    <submittedName>
        <fullName evidence="1">Uncharacterized protein</fullName>
    </submittedName>
</protein>